<gene>
    <name evidence="2" type="ORF">M408DRAFT_321924</name>
</gene>
<reference evidence="3" key="2">
    <citation type="submission" date="2015-01" db="EMBL/GenBank/DDBJ databases">
        <title>Evolutionary Origins and Diversification of the Mycorrhizal Mutualists.</title>
        <authorList>
            <consortium name="DOE Joint Genome Institute"/>
            <consortium name="Mycorrhizal Genomics Consortium"/>
            <person name="Kohler A."/>
            <person name="Kuo A."/>
            <person name="Nagy L.G."/>
            <person name="Floudas D."/>
            <person name="Copeland A."/>
            <person name="Barry K.W."/>
            <person name="Cichocki N."/>
            <person name="Veneault-Fourrey C."/>
            <person name="LaButti K."/>
            <person name="Lindquist E.A."/>
            <person name="Lipzen A."/>
            <person name="Lundell T."/>
            <person name="Morin E."/>
            <person name="Murat C."/>
            <person name="Riley R."/>
            <person name="Ohm R."/>
            <person name="Sun H."/>
            <person name="Tunlid A."/>
            <person name="Henrissat B."/>
            <person name="Grigoriev I.V."/>
            <person name="Hibbett D.S."/>
            <person name="Martin F."/>
        </authorList>
    </citation>
    <scope>NUCLEOTIDE SEQUENCE [LARGE SCALE GENOMIC DNA]</scope>
    <source>
        <strain evidence="3">MAFF 305830</strain>
    </source>
</reference>
<evidence type="ECO:0000313" key="3">
    <source>
        <dbReference type="Proteomes" id="UP000054097"/>
    </source>
</evidence>
<feature type="region of interest" description="Disordered" evidence="1">
    <location>
        <begin position="245"/>
        <end position="264"/>
    </location>
</feature>
<dbReference type="Proteomes" id="UP000054097">
    <property type="component" value="Unassembled WGS sequence"/>
</dbReference>
<dbReference type="HOGENOM" id="CLU_1054353_0_0_1"/>
<feature type="region of interest" description="Disordered" evidence="1">
    <location>
        <begin position="1"/>
        <end position="53"/>
    </location>
</feature>
<evidence type="ECO:0000256" key="1">
    <source>
        <dbReference type="SAM" id="MobiDB-lite"/>
    </source>
</evidence>
<accession>A0A0C3BHH1</accession>
<proteinExistence type="predicted"/>
<dbReference type="AlphaFoldDB" id="A0A0C3BHH1"/>
<name>A0A0C3BHH1_SERVB</name>
<protein>
    <submittedName>
        <fullName evidence="2">Uncharacterized protein</fullName>
    </submittedName>
</protein>
<evidence type="ECO:0000313" key="2">
    <source>
        <dbReference type="EMBL" id="KIM30926.1"/>
    </source>
</evidence>
<feature type="compositionally biased region" description="Polar residues" evidence="1">
    <location>
        <begin position="1"/>
        <end position="11"/>
    </location>
</feature>
<organism evidence="2 3">
    <name type="scientific">Serendipita vermifera MAFF 305830</name>
    <dbReference type="NCBI Taxonomy" id="933852"/>
    <lineage>
        <taxon>Eukaryota</taxon>
        <taxon>Fungi</taxon>
        <taxon>Dikarya</taxon>
        <taxon>Basidiomycota</taxon>
        <taxon>Agaricomycotina</taxon>
        <taxon>Agaricomycetes</taxon>
        <taxon>Sebacinales</taxon>
        <taxon>Serendipitaceae</taxon>
        <taxon>Serendipita</taxon>
    </lineage>
</organism>
<reference evidence="2 3" key="1">
    <citation type="submission" date="2014-04" db="EMBL/GenBank/DDBJ databases">
        <authorList>
            <consortium name="DOE Joint Genome Institute"/>
            <person name="Kuo A."/>
            <person name="Zuccaro A."/>
            <person name="Kohler A."/>
            <person name="Nagy L.G."/>
            <person name="Floudas D."/>
            <person name="Copeland A."/>
            <person name="Barry K.W."/>
            <person name="Cichocki N."/>
            <person name="Veneault-Fourrey C."/>
            <person name="LaButti K."/>
            <person name="Lindquist E.A."/>
            <person name="Lipzen A."/>
            <person name="Lundell T."/>
            <person name="Morin E."/>
            <person name="Murat C."/>
            <person name="Sun H."/>
            <person name="Tunlid A."/>
            <person name="Henrissat B."/>
            <person name="Grigoriev I.V."/>
            <person name="Hibbett D.S."/>
            <person name="Martin F."/>
            <person name="Nordberg H.P."/>
            <person name="Cantor M.N."/>
            <person name="Hua S.X."/>
        </authorList>
    </citation>
    <scope>NUCLEOTIDE SEQUENCE [LARGE SCALE GENOMIC DNA]</scope>
    <source>
        <strain evidence="2 3">MAFF 305830</strain>
    </source>
</reference>
<dbReference type="EMBL" id="KN824283">
    <property type="protein sequence ID" value="KIM30926.1"/>
    <property type="molecule type" value="Genomic_DNA"/>
</dbReference>
<keyword evidence="3" id="KW-1185">Reference proteome</keyword>
<sequence length="264" mass="28793">MMHSPMSQSPMTLDVPPPSEWMARETHPATFRSSSILIEDSKASSSDRNGLKDSSYENALVDEFSNSIVISEPTFGESAGSKCFNNEPKALSFKKRPLASRRGIPRPLDLNLQSSEHNIVENNTVLQAPRPEAQLPPVTPLDQIIPNPIMPPPAPKPRQGTPLTIQSRRLSSTSVNARISPPGLFISPTKPTNYMMPMAKQSFTTSSLDVAVFLTTPGAPSGPLLSPIRLVPDYPVYRPESSPMDSDFDLYGAMPTPKDLSPAR</sequence>